<dbReference type="GO" id="GO:0005789">
    <property type="term" value="C:endoplasmic reticulum membrane"/>
    <property type="evidence" value="ECO:0007669"/>
    <property type="project" value="UniProtKB-SubCell"/>
</dbReference>
<keyword evidence="10 13" id="KW-0472">Membrane</keyword>
<evidence type="ECO:0000256" key="10">
    <source>
        <dbReference type="ARBA" id="ARBA00023136"/>
    </source>
</evidence>
<evidence type="ECO:0000256" key="6">
    <source>
        <dbReference type="ARBA" id="ARBA00022692"/>
    </source>
</evidence>
<keyword evidence="15" id="KW-1185">Reference proteome</keyword>
<protein>
    <recommendedName>
        <fullName evidence="4 13">Very-long-chain (3R)-3-hydroxyacyl-CoA dehydratase</fullName>
        <ecNumber evidence="4 13">4.2.1.134</ecNumber>
    </recommendedName>
</protein>
<evidence type="ECO:0000256" key="7">
    <source>
        <dbReference type="ARBA" id="ARBA00022832"/>
    </source>
</evidence>
<keyword evidence="7 13" id="KW-0276">Fatty acid metabolism</keyword>
<keyword evidence="12 13" id="KW-0456">Lyase</keyword>
<dbReference type="Pfam" id="PF04387">
    <property type="entry name" value="PTPLA"/>
    <property type="match status" value="1"/>
</dbReference>
<dbReference type="GO" id="GO:0042761">
    <property type="term" value="P:very long-chain fatty acid biosynthetic process"/>
    <property type="evidence" value="ECO:0007669"/>
    <property type="project" value="TreeGrafter"/>
</dbReference>
<evidence type="ECO:0000256" key="4">
    <source>
        <dbReference type="ARBA" id="ARBA00013122"/>
    </source>
</evidence>
<dbReference type="GO" id="GO:0030497">
    <property type="term" value="P:fatty acid elongation"/>
    <property type="evidence" value="ECO:0007669"/>
    <property type="project" value="TreeGrafter"/>
</dbReference>
<dbReference type="STRING" id="1088818.A0A2I0B648"/>
<comment type="catalytic activity">
    <reaction evidence="13">
        <text>a very-long-chain (3R)-3-hydroxyacyl-CoA = a very-long-chain (2E)-enoyl-CoA + H2O</text>
        <dbReference type="Rhea" id="RHEA:45812"/>
        <dbReference type="ChEBI" id="CHEBI:15377"/>
        <dbReference type="ChEBI" id="CHEBI:83728"/>
        <dbReference type="ChEBI" id="CHEBI:85440"/>
        <dbReference type="EC" id="4.2.1.134"/>
    </reaction>
</comment>
<dbReference type="UniPathway" id="UPA00094"/>
<dbReference type="PANTHER" id="PTHR11035">
    <property type="entry name" value="VERY-LONG-CHAIN (3R)-3-HYDROXYACYL-COA DEHYDRATASE"/>
    <property type="match status" value="1"/>
</dbReference>
<gene>
    <name evidence="14" type="primary">PAS2B</name>
    <name evidence="14" type="ORF">AXF42_Ash017723</name>
</gene>
<organism evidence="14 15">
    <name type="scientific">Apostasia shenzhenica</name>
    <dbReference type="NCBI Taxonomy" id="1088818"/>
    <lineage>
        <taxon>Eukaryota</taxon>
        <taxon>Viridiplantae</taxon>
        <taxon>Streptophyta</taxon>
        <taxon>Embryophyta</taxon>
        <taxon>Tracheophyta</taxon>
        <taxon>Spermatophyta</taxon>
        <taxon>Magnoliopsida</taxon>
        <taxon>Liliopsida</taxon>
        <taxon>Asparagales</taxon>
        <taxon>Orchidaceae</taxon>
        <taxon>Apostasioideae</taxon>
        <taxon>Apostasia</taxon>
    </lineage>
</organism>
<evidence type="ECO:0000256" key="3">
    <source>
        <dbReference type="ARBA" id="ARBA00007811"/>
    </source>
</evidence>
<comment type="function">
    <text evidence="13">Catalyzes the third of the four reactions of the long-chain fatty acids elongation cycle. This endoplasmic reticulum-bound enzymatic process, allows the addition of two carbons to the chain of long- and very long-chain fatty acids/VLCFAs per cycle. This enzyme catalyzes the dehydration of the 3-hydroxyacyl-CoA intermediate into trans-2,3-enoyl-CoA, within each cycle of fatty acid elongation. Thereby, it participates to the production of VLCFAs of different chain lengths that are involved in multiple biological processes as precursors of membrane lipids and lipid mediators.</text>
</comment>
<dbReference type="PANTHER" id="PTHR11035:SF35">
    <property type="entry name" value="VERY-LONG-CHAIN (3R)-3-HYDROXYACYL-COA DEHYDRATASE"/>
    <property type="match status" value="1"/>
</dbReference>
<feature type="transmembrane region" description="Helical" evidence="13">
    <location>
        <begin position="164"/>
        <end position="184"/>
    </location>
</feature>
<dbReference type="InterPro" id="IPR007482">
    <property type="entry name" value="Tyr_Pase-like_PTPLA"/>
</dbReference>
<evidence type="ECO:0000256" key="8">
    <source>
        <dbReference type="ARBA" id="ARBA00022989"/>
    </source>
</evidence>
<keyword evidence="9 13" id="KW-0443">Lipid metabolism</keyword>
<evidence type="ECO:0000256" key="2">
    <source>
        <dbReference type="ARBA" id="ARBA00005194"/>
    </source>
</evidence>
<keyword evidence="8 13" id="KW-1133">Transmembrane helix</keyword>
<keyword evidence="6 13" id="KW-0812">Transmembrane</keyword>
<dbReference type="GO" id="GO:0102158">
    <property type="term" value="F:very-long-chain (3R)-3-hydroxyacyl-CoA dehydratase activity"/>
    <property type="evidence" value="ECO:0007669"/>
    <property type="project" value="UniProtKB-EC"/>
</dbReference>
<keyword evidence="13" id="KW-0256">Endoplasmic reticulum</keyword>
<sequence length="245" mass="27859">MCAAQISLSSSPSPRDCGRFSVSAIIATMFRASKLYLLFYNLLQCLGWSLALVSLLRVLFTTLSVRGAYAAAGDLICFLQSVSFLEVVHSALGLIRSGVVLTLLQATGRIHFLLSIVRQIVEVQGHHAVFITLMAWSISEVIRYSHYTSTILGICPSWLTYLRYTAFIVLYPIGVAPGEMWLMYRALPYIKEKNLYSSFFSKAFISYHTFVLVVLMLYPVLWLKLYLHLFEQRRLKLGRHRTKQS</sequence>
<feature type="transmembrane region" description="Helical" evidence="13">
    <location>
        <begin position="204"/>
        <end position="227"/>
    </location>
</feature>
<comment type="subcellular location">
    <subcellularLocation>
        <location evidence="13">Endoplasmic reticulum membrane</location>
        <topology evidence="13">Multi-pass membrane protein</topology>
    </subcellularLocation>
    <subcellularLocation>
        <location evidence="1">Membrane</location>
        <topology evidence="1">Multi-pass membrane protein</topology>
    </subcellularLocation>
</comment>
<comment type="similarity">
    <text evidence="3 13">Belongs to the very long-chain fatty acids dehydratase HACD family.</text>
</comment>
<dbReference type="Proteomes" id="UP000236161">
    <property type="component" value="Unassembled WGS sequence"/>
</dbReference>
<evidence type="ECO:0000256" key="5">
    <source>
        <dbReference type="ARBA" id="ARBA00022516"/>
    </source>
</evidence>
<keyword evidence="11 13" id="KW-0275">Fatty acid biosynthesis</keyword>
<dbReference type="EC" id="4.2.1.134" evidence="4 13"/>
<dbReference type="OrthoDB" id="46988at2759"/>
<comment type="pathway">
    <text evidence="2 13">Lipid metabolism; fatty acid biosynthesis.</text>
</comment>
<evidence type="ECO:0000256" key="13">
    <source>
        <dbReference type="RuleBase" id="RU363109"/>
    </source>
</evidence>
<accession>A0A2I0B648</accession>
<reference evidence="14 15" key="1">
    <citation type="journal article" date="2017" name="Nature">
        <title>The Apostasia genome and the evolution of orchids.</title>
        <authorList>
            <person name="Zhang G.Q."/>
            <person name="Liu K.W."/>
            <person name="Li Z."/>
            <person name="Lohaus R."/>
            <person name="Hsiao Y.Y."/>
            <person name="Niu S.C."/>
            <person name="Wang J.Y."/>
            <person name="Lin Y.C."/>
            <person name="Xu Q."/>
            <person name="Chen L.J."/>
            <person name="Yoshida K."/>
            <person name="Fujiwara S."/>
            <person name="Wang Z.W."/>
            <person name="Zhang Y.Q."/>
            <person name="Mitsuda N."/>
            <person name="Wang M."/>
            <person name="Liu G.H."/>
            <person name="Pecoraro L."/>
            <person name="Huang H.X."/>
            <person name="Xiao X.J."/>
            <person name="Lin M."/>
            <person name="Wu X.Y."/>
            <person name="Wu W.L."/>
            <person name="Chen Y.Y."/>
            <person name="Chang S.B."/>
            <person name="Sakamoto S."/>
            <person name="Ohme-Takagi M."/>
            <person name="Yagi M."/>
            <person name="Zeng S.J."/>
            <person name="Shen C.Y."/>
            <person name="Yeh C.M."/>
            <person name="Luo Y.B."/>
            <person name="Tsai W.C."/>
            <person name="Van de Peer Y."/>
            <person name="Liu Z.J."/>
        </authorList>
    </citation>
    <scope>NUCLEOTIDE SEQUENCE [LARGE SCALE GENOMIC DNA]</scope>
    <source>
        <strain evidence="15">cv. Shenzhen</strain>
        <tissue evidence="14">Stem</tissue>
    </source>
</reference>
<evidence type="ECO:0000256" key="1">
    <source>
        <dbReference type="ARBA" id="ARBA00004141"/>
    </source>
</evidence>
<dbReference type="GO" id="GO:0030148">
    <property type="term" value="P:sphingolipid biosynthetic process"/>
    <property type="evidence" value="ECO:0007669"/>
    <property type="project" value="TreeGrafter"/>
</dbReference>
<evidence type="ECO:0000313" key="15">
    <source>
        <dbReference type="Proteomes" id="UP000236161"/>
    </source>
</evidence>
<dbReference type="AlphaFoldDB" id="A0A2I0B648"/>
<proteinExistence type="inferred from homology"/>
<evidence type="ECO:0000256" key="9">
    <source>
        <dbReference type="ARBA" id="ARBA00023098"/>
    </source>
</evidence>
<comment type="caution">
    <text evidence="13">Lacks conserved residue(s) required for the propagation of feature annotation.</text>
</comment>
<evidence type="ECO:0000256" key="11">
    <source>
        <dbReference type="ARBA" id="ARBA00023160"/>
    </source>
</evidence>
<name>A0A2I0B648_9ASPA</name>
<evidence type="ECO:0000256" key="12">
    <source>
        <dbReference type="ARBA" id="ARBA00023239"/>
    </source>
</evidence>
<feature type="transmembrane region" description="Helical" evidence="13">
    <location>
        <begin position="35"/>
        <end position="56"/>
    </location>
</feature>
<dbReference type="EMBL" id="KZ451909">
    <property type="protein sequence ID" value="PKA63255.1"/>
    <property type="molecule type" value="Genomic_DNA"/>
</dbReference>
<keyword evidence="5 13" id="KW-0444">Lipid biosynthesis</keyword>
<evidence type="ECO:0000313" key="14">
    <source>
        <dbReference type="EMBL" id="PKA63255.1"/>
    </source>
</evidence>